<dbReference type="EMBL" id="JBHULU010000017">
    <property type="protein sequence ID" value="MFD2514771.1"/>
    <property type="molecule type" value="Genomic_DNA"/>
</dbReference>
<dbReference type="Proteomes" id="UP001597544">
    <property type="component" value="Unassembled WGS sequence"/>
</dbReference>
<gene>
    <name evidence="2" type="ORF">ACFSRY_12925</name>
</gene>
<protein>
    <submittedName>
        <fullName evidence="2">DUF3575 domain-containing protein</fullName>
    </submittedName>
</protein>
<dbReference type="InterPro" id="IPR036709">
    <property type="entry name" value="Autotransporte_beta_dom_sf"/>
</dbReference>
<organism evidence="2 3">
    <name type="scientific">Pontibacter locisalis</name>
    <dbReference type="NCBI Taxonomy" id="1719035"/>
    <lineage>
        <taxon>Bacteria</taxon>
        <taxon>Pseudomonadati</taxon>
        <taxon>Bacteroidota</taxon>
        <taxon>Cytophagia</taxon>
        <taxon>Cytophagales</taxon>
        <taxon>Hymenobacteraceae</taxon>
        <taxon>Pontibacter</taxon>
    </lineage>
</organism>
<reference evidence="3" key="1">
    <citation type="journal article" date="2019" name="Int. J. Syst. Evol. Microbiol.">
        <title>The Global Catalogue of Microorganisms (GCM) 10K type strain sequencing project: providing services to taxonomists for standard genome sequencing and annotation.</title>
        <authorList>
            <consortium name="The Broad Institute Genomics Platform"/>
            <consortium name="The Broad Institute Genome Sequencing Center for Infectious Disease"/>
            <person name="Wu L."/>
            <person name="Ma J."/>
        </authorList>
    </citation>
    <scope>NUCLEOTIDE SEQUENCE [LARGE SCALE GENOMIC DNA]</scope>
    <source>
        <strain evidence="3">KCTC 42498</strain>
    </source>
</reference>
<feature type="chain" id="PRO_5045576446" evidence="1">
    <location>
        <begin position="22"/>
        <end position="185"/>
    </location>
</feature>
<accession>A0ABW5IMJ0</accession>
<sequence>MKKFFLLQLVIIAISAGTTQAQSSLIKVNVLSPVVRTGSVFYEHAIADDKSLQLGVFYTNFKADDTRFSGYGITPEFRKYLSKSKQAPAGFYLAPFLRYQSFKIKADMSEGGTSMEAKGSLNTFGGGLTIGNQWIFGEHFVVDAFFGPSYNAGKVKVESGDEDSIDAGSFSGFGIRTGLAFGLKF</sequence>
<proteinExistence type="predicted"/>
<evidence type="ECO:0000313" key="3">
    <source>
        <dbReference type="Proteomes" id="UP001597544"/>
    </source>
</evidence>
<name>A0ABW5IMJ0_9BACT</name>
<keyword evidence="3" id="KW-1185">Reference proteome</keyword>
<dbReference type="NCBIfam" id="TIGR01414">
    <property type="entry name" value="autotrans_barl"/>
    <property type="match status" value="1"/>
</dbReference>
<dbReference type="InterPro" id="IPR006315">
    <property type="entry name" value="OM_autotransptr_brl_dom"/>
</dbReference>
<dbReference type="Pfam" id="PF12099">
    <property type="entry name" value="DUF3575"/>
    <property type="match status" value="1"/>
</dbReference>
<dbReference type="SUPFAM" id="SSF103515">
    <property type="entry name" value="Autotransporter"/>
    <property type="match status" value="1"/>
</dbReference>
<evidence type="ECO:0000256" key="1">
    <source>
        <dbReference type="SAM" id="SignalP"/>
    </source>
</evidence>
<dbReference type="RefSeq" id="WP_377508089.1">
    <property type="nucleotide sequence ID" value="NZ_JBHULU010000017.1"/>
</dbReference>
<feature type="signal peptide" evidence="1">
    <location>
        <begin position="1"/>
        <end position="21"/>
    </location>
</feature>
<comment type="caution">
    <text evidence="2">The sequence shown here is derived from an EMBL/GenBank/DDBJ whole genome shotgun (WGS) entry which is preliminary data.</text>
</comment>
<keyword evidence="1" id="KW-0732">Signal</keyword>
<dbReference type="InterPro" id="IPR021958">
    <property type="entry name" value="DUF3575"/>
</dbReference>
<evidence type="ECO:0000313" key="2">
    <source>
        <dbReference type="EMBL" id="MFD2514771.1"/>
    </source>
</evidence>